<feature type="domain" description="Histidine kinase" evidence="11">
    <location>
        <begin position="158"/>
        <end position="364"/>
    </location>
</feature>
<feature type="transmembrane region" description="Helical" evidence="10">
    <location>
        <begin position="46"/>
        <end position="68"/>
    </location>
</feature>
<dbReference type="InterPro" id="IPR036097">
    <property type="entry name" value="HisK_dim/P_sf"/>
</dbReference>
<dbReference type="Gene3D" id="3.30.565.10">
    <property type="entry name" value="Histidine kinase-like ATPase, C-terminal domain"/>
    <property type="match status" value="1"/>
</dbReference>
<dbReference type="EC" id="2.7.13.3" evidence="2"/>
<evidence type="ECO:0000256" key="8">
    <source>
        <dbReference type="ARBA" id="ARBA00023012"/>
    </source>
</evidence>
<evidence type="ECO:0000259" key="11">
    <source>
        <dbReference type="PROSITE" id="PS50109"/>
    </source>
</evidence>
<reference evidence="12" key="2">
    <citation type="submission" date="2006-05" db="EMBL/GenBank/DDBJ databases">
        <title>Sequencing of the draft genome and assembly of Desulfuromonas acetoxidans DSM 684.</title>
        <authorList>
            <consortium name="US DOE Joint Genome Institute (JGI-PGF)"/>
            <person name="Copeland A."/>
            <person name="Lucas S."/>
            <person name="Lapidus A."/>
            <person name="Barry K."/>
            <person name="Detter J.C."/>
            <person name="Glavina del Rio T."/>
            <person name="Hammon N."/>
            <person name="Israni S."/>
            <person name="Dalin E."/>
            <person name="Tice H."/>
            <person name="Bruce D."/>
            <person name="Pitluck S."/>
            <person name="Richardson P."/>
        </authorList>
    </citation>
    <scope>NUCLEOTIDE SEQUENCE [LARGE SCALE GENOMIC DNA]</scope>
    <source>
        <strain evidence="12">DSM 684</strain>
    </source>
</reference>
<keyword evidence="8" id="KW-0902">Two-component regulatory system</keyword>
<keyword evidence="4" id="KW-0808">Transferase</keyword>
<dbReference type="GO" id="GO:0000155">
    <property type="term" value="F:phosphorelay sensor kinase activity"/>
    <property type="evidence" value="ECO:0007669"/>
    <property type="project" value="InterPro"/>
</dbReference>
<feature type="coiled-coil region" evidence="9">
    <location>
        <begin position="112"/>
        <end position="149"/>
    </location>
</feature>
<dbReference type="AlphaFoldDB" id="Q1K1A9"/>
<dbReference type="SUPFAM" id="SSF55874">
    <property type="entry name" value="ATPase domain of HSP90 chaperone/DNA topoisomerase II/histidine kinase"/>
    <property type="match status" value="1"/>
</dbReference>
<dbReference type="PANTHER" id="PTHR43065:SF10">
    <property type="entry name" value="PEROXIDE STRESS-ACTIVATED HISTIDINE KINASE MAK3"/>
    <property type="match status" value="1"/>
</dbReference>
<evidence type="ECO:0000256" key="6">
    <source>
        <dbReference type="ARBA" id="ARBA00022777"/>
    </source>
</evidence>
<keyword evidence="6 12" id="KW-0418">Kinase</keyword>
<proteinExistence type="predicted"/>
<name>Q1K1A9_DESA6</name>
<dbReference type="InterPro" id="IPR004358">
    <property type="entry name" value="Sig_transdc_His_kin-like_C"/>
</dbReference>
<dbReference type="SUPFAM" id="SSF47384">
    <property type="entry name" value="Homodimeric domain of signal transducing histidine kinase"/>
    <property type="match status" value="1"/>
</dbReference>
<evidence type="ECO:0000256" key="1">
    <source>
        <dbReference type="ARBA" id="ARBA00000085"/>
    </source>
</evidence>
<evidence type="ECO:0000256" key="9">
    <source>
        <dbReference type="SAM" id="Coils"/>
    </source>
</evidence>
<dbReference type="PANTHER" id="PTHR43065">
    <property type="entry name" value="SENSOR HISTIDINE KINASE"/>
    <property type="match status" value="1"/>
</dbReference>
<dbReference type="OrthoDB" id="9808844at2"/>
<comment type="catalytic activity">
    <reaction evidence="1">
        <text>ATP + protein L-histidine = ADP + protein N-phospho-L-histidine.</text>
        <dbReference type="EC" id="2.7.13.3"/>
    </reaction>
</comment>
<keyword evidence="10" id="KW-0472">Membrane</keyword>
<sequence>MVWKKTSFRVILLLILVVGISSLHYTTMTHHSHLHDVYRRLYYIPIVLGGVWFGVRGGLGTSVFISIAYLPHVLMQWGHLPWTAPERYLEIMMYNVIGALTGTLMAKEHAQRLRAEETAVQLQESYDQLRQQADLILEIEEQLRQADRLTTLGELSAGLAHEIRNPLGSIRGTAEILQGAFSTEDRYHEFTTILINEVDRLNQVLENYLRYARPDSMEKQQFSLAPILDDVVQLTAVKARKNRVAVDVDVDVANSVAGDASQYKQAFLNLILNALQAMGEGGCLSILATTDENRAVVRFCDTGPGLTEEQRQKIFKPFYTTRSKGTGLGLAITERIVHNHGGSIMVESLPKQGCCFELRLPLADLTPTQENDHV</sequence>
<evidence type="ECO:0000313" key="12">
    <source>
        <dbReference type="EMBL" id="EAT16099.1"/>
    </source>
</evidence>
<evidence type="ECO:0000256" key="3">
    <source>
        <dbReference type="ARBA" id="ARBA00022553"/>
    </source>
</evidence>
<keyword evidence="10" id="KW-1133">Transmembrane helix</keyword>
<evidence type="ECO:0000313" key="13">
    <source>
        <dbReference type="Proteomes" id="UP000005695"/>
    </source>
</evidence>
<protein>
    <recommendedName>
        <fullName evidence="2">histidine kinase</fullName>
        <ecNumber evidence="2">2.7.13.3</ecNumber>
    </recommendedName>
</protein>
<keyword evidence="9" id="KW-0175">Coiled coil</keyword>
<dbReference type="CDD" id="cd00082">
    <property type="entry name" value="HisKA"/>
    <property type="match status" value="1"/>
</dbReference>
<evidence type="ECO:0000256" key="4">
    <source>
        <dbReference type="ARBA" id="ARBA00022679"/>
    </source>
</evidence>
<evidence type="ECO:0000256" key="2">
    <source>
        <dbReference type="ARBA" id="ARBA00012438"/>
    </source>
</evidence>
<reference evidence="12" key="1">
    <citation type="submission" date="2006-05" db="EMBL/GenBank/DDBJ databases">
        <title>Annotation of the draft genome assembly of Desulfuromonas acetoxidans DSM 684.</title>
        <authorList>
            <consortium name="US DOE Joint Genome Institute (JGI-ORNL)"/>
            <person name="Larimer F."/>
            <person name="Land M."/>
            <person name="Hauser L."/>
        </authorList>
    </citation>
    <scope>NUCLEOTIDE SEQUENCE [LARGE SCALE GENOMIC DNA]</scope>
    <source>
        <strain evidence="12">DSM 684</strain>
    </source>
</reference>
<evidence type="ECO:0000256" key="7">
    <source>
        <dbReference type="ARBA" id="ARBA00022840"/>
    </source>
</evidence>
<keyword evidence="5" id="KW-0547">Nucleotide-binding</keyword>
<dbReference type="SMART" id="SM00388">
    <property type="entry name" value="HisKA"/>
    <property type="match status" value="1"/>
</dbReference>
<dbReference type="InterPro" id="IPR003661">
    <property type="entry name" value="HisK_dim/P_dom"/>
</dbReference>
<evidence type="ECO:0000256" key="5">
    <source>
        <dbReference type="ARBA" id="ARBA00022741"/>
    </source>
</evidence>
<keyword evidence="10" id="KW-0812">Transmembrane</keyword>
<dbReference type="PROSITE" id="PS50109">
    <property type="entry name" value="HIS_KIN"/>
    <property type="match status" value="1"/>
</dbReference>
<dbReference type="RefSeq" id="WP_005999209.1">
    <property type="nucleotide sequence ID" value="NZ_AAEW02000006.1"/>
</dbReference>
<dbReference type="InterPro" id="IPR003594">
    <property type="entry name" value="HATPase_dom"/>
</dbReference>
<gene>
    <name evidence="12" type="ORF">Dace_1563</name>
</gene>
<dbReference type="EMBL" id="AAEW02000006">
    <property type="protein sequence ID" value="EAT16099.1"/>
    <property type="molecule type" value="Genomic_DNA"/>
</dbReference>
<dbReference type="Pfam" id="PF00512">
    <property type="entry name" value="HisKA"/>
    <property type="match status" value="1"/>
</dbReference>
<organism evidence="12 13">
    <name type="scientific">Desulfuromonas acetoxidans (strain DSM 684 / 11070)</name>
    <dbReference type="NCBI Taxonomy" id="281689"/>
    <lineage>
        <taxon>Bacteria</taxon>
        <taxon>Pseudomonadati</taxon>
        <taxon>Thermodesulfobacteriota</taxon>
        <taxon>Desulfuromonadia</taxon>
        <taxon>Desulfuromonadales</taxon>
        <taxon>Desulfuromonadaceae</taxon>
        <taxon>Desulfuromonas</taxon>
    </lineage>
</organism>
<keyword evidence="13" id="KW-1185">Reference proteome</keyword>
<dbReference type="PRINTS" id="PR00344">
    <property type="entry name" value="BCTRLSENSOR"/>
</dbReference>
<dbReference type="Pfam" id="PF02518">
    <property type="entry name" value="HATPase_c"/>
    <property type="match status" value="1"/>
</dbReference>
<dbReference type="GO" id="GO:0005524">
    <property type="term" value="F:ATP binding"/>
    <property type="evidence" value="ECO:0007669"/>
    <property type="project" value="UniProtKB-KW"/>
</dbReference>
<dbReference type="SMART" id="SM00387">
    <property type="entry name" value="HATPase_c"/>
    <property type="match status" value="1"/>
</dbReference>
<dbReference type="Proteomes" id="UP000005695">
    <property type="component" value="Unassembled WGS sequence"/>
</dbReference>
<evidence type="ECO:0000256" key="10">
    <source>
        <dbReference type="SAM" id="Phobius"/>
    </source>
</evidence>
<dbReference type="InterPro" id="IPR005467">
    <property type="entry name" value="His_kinase_dom"/>
</dbReference>
<dbReference type="InterPro" id="IPR036890">
    <property type="entry name" value="HATPase_C_sf"/>
</dbReference>
<accession>Q1K1A9</accession>
<feature type="transmembrane region" description="Helical" evidence="10">
    <location>
        <begin position="6"/>
        <end position="25"/>
    </location>
</feature>
<comment type="caution">
    <text evidence="12">The sequence shown here is derived from an EMBL/GenBank/DDBJ whole genome shotgun (WGS) entry which is preliminary data.</text>
</comment>
<keyword evidence="3" id="KW-0597">Phosphoprotein</keyword>
<dbReference type="Gene3D" id="1.10.287.130">
    <property type="match status" value="1"/>
</dbReference>
<keyword evidence="7" id="KW-0067">ATP-binding</keyword>